<name>A0A0E0CQI2_9ORYZ</name>
<dbReference type="AlphaFoldDB" id="A0A0E0CQI2"/>
<reference evidence="2" key="1">
    <citation type="submission" date="2015-04" db="UniProtKB">
        <authorList>
            <consortium name="EnsemblPlants"/>
        </authorList>
    </citation>
    <scope>IDENTIFICATION</scope>
</reference>
<protein>
    <submittedName>
        <fullName evidence="2">Uncharacterized protein</fullName>
    </submittedName>
</protein>
<dbReference type="Proteomes" id="UP000008021">
    <property type="component" value="Chromosome 2"/>
</dbReference>
<dbReference type="Gramene" id="OMERI02G28690.1">
    <property type="protein sequence ID" value="OMERI02G28690.1"/>
    <property type="gene ID" value="OMERI02G28690"/>
</dbReference>
<dbReference type="HOGENOM" id="CLU_2889624_0_0_1"/>
<accession>A0A0E0CQI2</accession>
<reference evidence="2" key="2">
    <citation type="submission" date="2018-05" db="EMBL/GenBank/DDBJ databases">
        <title>OmerRS3 (Oryza meridionalis Reference Sequence Version 3).</title>
        <authorList>
            <person name="Zhang J."/>
            <person name="Kudrna D."/>
            <person name="Lee S."/>
            <person name="Talag J."/>
            <person name="Welchert J."/>
            <person name="Wing R.A."/>
        </authorList>
    </citation>
    <scope>NUCLEOTIDE SEQUENCE [LARGE SCALE GENOMIC DNA]</scope>
    <source>
        <strain evidence="2">cv. OR44</strain>
    </source>
</reference>
<sequence>MWAALVKKQKKNDALQPQVQLQDDGSHKERNVELQQYNIISDFTQLVTAPSCDNDILCDQDLF</sequence>
<organism evidence="2">
    <name type="scientific">Oryza meridionalis</name>
    <dbReference type="NCBI Taxonomy" id="40149"/>
    <lineage>
        <taxon>Eukaryota</taxon>
        <taxon>Viridiplantae</taxon>
        <taxon>Streptophyta</taxon>
        <taxon>Embryophyta</taxon>
        <taxon>Tracheophyta</taxon>
        <taxon>Spermatophyta</taxon>
        <taxon>Magnoliopsida</taxon>
        <taxon>Liliopsida</taxon>
        <taxon>Poales</taxon>
        <taxon>Poaceae</taxon>
        <taxon>BOP clade</taxon>
        <taxon>Oryzoideae</taxon>
        <taxon>Oryzeae</taxon>
        <taxon>Oryzinae</taxon>
        <taxon>Oryza</taxon>
    </lineage>
</organism>
<evidence type="ECO:0000313" key="2">
    <source>
        <dbReference type="EnsemblPlants" id="OMERI02G28690.1"/>
    </source>
</evidence>
<keyword evidence="3" id="KW-1185">Reference proteome</keyword>
<dbReference type="EnsemblPlants" id="OMERI02G28690.1">
    <property type="protein sequence ID" value="OMERI02G28690.1"/>
    <property type="gene ID" value="OMERI02G28690"/>
</dbReference>
<evidence type="ECO:0000313" key="3">
    <source>
        <dbReference type="Proteomes" id="UP000008021"/>
    </source>
</evidence>
<proteinExistence type="predicted"/>
<evidence type="ECO:0000256" key="1">
    <source>
        <dbReference type="SAM" id="MobiDB-lite"/>
    </source>
</evidence>
<feature type="region of interest" description="Disordered" evidence="1">
    <location>
        <begin position="1"/>
        <end position="27"/>
    </location>
</feature>